<proteinExistence type="inferred from homology"/>
<evidence type="ECO:0000256" key="2">
    <source>
        <dbReference type="ARBA" id="ARBA00022801"/>
    </source>
</evidence>
<dbReference type="PANTHER" id="PTHR31793:SF37">
    <property type="entry name" value="ACYL-COA THIOESTER HYDROLASE YBGC"/>
    <property type="match status" value="1"/>
</dbReference>
<dbReference type="SUPFAM" id="SSF54637">
    <property type="entry name" value="Thioesterase/thiol ester dehydrase-isomerase"/>
    <property type="match status" value="1"/>
</dbReference>
<dbReference type="GO" id="GO:0016790">
    <property type="term" value="F:thiolester hydrolase activity"/>
    <property type="evidence" value="ECO:0007669"/>
    <property type="project" value="UniProtKB-ARBA"/>
</dbReference>
<dbReference type="InterPro" id="IPR029069">
    <property type="entry name" value="HotDog_dom_sf"/>
</dbReference>
<evidence type="ECO:0000256" key="1">
    <source>
        <dbReference type="ARBA" id="ARBA00005953"/>
    </source>
</evidence>
<dbReference type="Pfam" id="PF03061">
    <property type="entry name" value="4HBT"/>
    <property type="match status" value="1"/>
</dbReference>
<evidence type="ECO:0000313" key="5">
    <source>
        <dbReference type="Proteomes" id="UP000005729"/>
    </source>
</evidence>
<dbReference type="KEGG" id="psav:PSA3335_07100"/>
<keyword evidence="2" id="KW-0378">Hydrolase</keyword>
<dbReference type="PANTHER" id="PTHR31793">
    <property type="entry name" value="4-HYDROXYBENZOYL-COA THIOESTERASE FAMILY MEMBER"/>
    <property type="match status" value="1"/>
</dbReference>
<name>A0ABC8B9S3_PSESS</name>
<accession>A0ABC8B9S3</accession>
<dbReference type="PIRSF" id="PIRSF003230">
    <property type="entry name" value="YbgC"/>
    <property type="match status" value="1"/>
</dbReference>
<dbReference type="FunFam" id="3.10.129.10:FF:000004">
    <property type="entry name" value="Tol-pal system-associated acyl-CoA thioesterase"/>
    <property type="match status" value="1"/>
</dbReference>
<dbReference type="AlphaFoldDB" id="A0ABC8B9S3"/>
<protein>
    <submittedName>
        <fullName evidence="4">Tol-pal system-associated acyl-CoA thioesterase</fullName>
    </submittedName>
</protein>
<feature type="domain" description="Thioesterase" evidence="3">
    <location>
        <begin position="28"/>
        <end position="111"/>
    </location>
</feature>
<dbReference type="InterPro" id="IPR006684">
    <property type="entry name" value="YbgC/YbaW"/>
</dbReference>
<evidence type="ECO:0000259" key="3">
    <source>
        <dbReference type="Pfam" id="PF03061"/>
    </source>
</evidence>
<dbReference type="NCBIfam" id="TIGR00051">
    <property type="entry name" value="YbgC/FadM family acyl-CoA thioesterase"/>
    <property type="match status" value="1"/>
</dbReference>
<dbReference type="Proteomes" id="UP000005729">
    <property type="component" value="Chromosome"/>
</dbReference>
<gene>
    <name evidence="4" type="ORF">PSA3335_07100</name>
</gene>
<dbReference type="RefSeq" id="WP_002554656.1">
    <property type="nucleotide sequence ID" value="NZ_CP008742.1"/>
</dbReference>
<evidence type="ECO:0000313" key="4">
    <source>
        <dbReference type="EMBL" id="ARD10859.1"/>
    </source>
</evidence>
<reference evidence="4 5" key="1">
    <citation type="journal article" date="2010" name="Environ. Microbiol.">
        <title>Annotation and overview of the Pseudomonas savastanoi pv. savastanoi NCPPB 3335 draft genome reveals the virulence gene complement of a tumour-inducing pathogen of woody hosts.</title>
        <authorList>
            <person name="Rodriguez-Palenzuela P."/>
            <person name="Matas I.M."/>
            <person name="Murillo J."/>
            <person name="Lopez-Solanilla E."/>
            <person name="Bardaji L."/>
            <person name="Perez-Martinez I."/>
            <person name="Rodriguez-Moskera M.E."/>
            <person name="Penyalver R."/>
            <person name="Lopez M.M."/>
            <person name="Quesada J.M."/>
            <person name="Biehl B.S."/>
            <person name="Perna N.T."/>
            <person name="Glasner J.D."/>
            <person name="Cabot E.L."/>
            <person name="Neeno-Eckwall E."/>
            <person name="Ramos C."/>
        </authorList>
    </citation>
    <scope>NUCLEOTIDE SEQUENCE [LARGE SCALE GENOMIC DNA]</scope>
    <source>
        <strain evidence="4 5">NCPPB 3335</strain>
    </source>
</reference>
<dbReference type="InterPro" id="IPR050563">
    <property type="entry name" value="4-hydroxybenzoyl-CoA_TE"/>
</dbReference>
<dbReference type="InterPro" id="IPR006683">
    <property type="entry name" value="Thioestr_dom"/>
</dbReference>
<organism evidence="4 5">
    <name type="scientific">Pseudomonas savastanoi pv. savastanoi NCPPB 3335</name>
    <dbReference type="NCBI Taxonomy" id="693985"/>
    <lineage>
        <taxon>Bacteria</taxon>
        <taxon>Pseudomonadati</taxon>
        <taxon>Pseudomonadota</taxon>
        <taxon>Gammaproteobacteria</taxon>
        <taxon>Pseudomonadales</taxon>
        <taxon>Pseudomonadaceae</taxon>
        <taxon>Pseudomonas</taxon>
    </lineage>
</organism>
<dbReference type="Gene3D" id="3.10.129.10">
    <property type="entry name" value="Hotdog Thioesterase"/>
    <property type="match status" value="1"/>
</dbReference>
<sequence length="159" mass="18092">MRAQNGVQSFAHRCRVYYEDTYEDTDAGGIVYYVNYLKFMERARTERLRELGFAQSELAQENLLFVVHSSDARYHKPARLDDELLVSAEVTELNRVSLRFQQQIRRASDATLLCEGQFLVACVRADSFKPRAIPEALRAAFADQGGAGIHSEQEIKRGS</sequence>
<dbReference type="EMBL" id="CP008742">
    <property type="protein sequence ID" value="ARD10859.1"/>
    <property type="molecule type" value="Genomic_DNA"/>
</dbReference>
<comment type="similarity">
    <text evidence="1">Belongs to the 4-hydroxybenzoyl-CoA thioesterase family.</text>
</comment>
<dbReference type="InterPro" id="IPR014166">
    <property type="entry name" value="Tol-Pal_acyl-CoA_thioesterase"/>
</dbReference>
<dbReference type="NCBIfam" id="TIGR02799">
    <property type="entry name" value="thio_ybgC"/>
    <property type="match status" value="1"/>
</dbReference>
<dbReference type="CDD" id="cd00586">
    <property type="entry name" value="4HBT"/>
    <property type="match status" value="1"/>
</dbReference>